<reference evidence="6" key="1">
    <citation type="journal article" date="2019" name="Int. J. Syst. Evol. Microbiol.">
        <title>The Global Catalogue of Microorganisms (GCM) 10K type strain sequencing project: providing services to taxonomists for standard genome sequencing and annotation.</title>
        <authorList>
            <consortium name="The Broad Institute Genomics Platform"/>
            <consortium name="The Broad Institute Genome Sequencing Center for Infectious Disease"/>
            <person name="Wu L."/>
            <person name="Ma J."/>
        </authorList>
    </citation>
    <scope>NUCLEOTIDE SEQUENCE [LARGE SCALE GENOMIC DNA]</scope>
    <source>
        <strain evidence="6">JCM 17066</strain>
    </source>
</reference>
<organism evidence="5 6">
    <name type="scientific">Paraherbaspirillum soli</name>
    <dbReference type="NCBI Taxonomy" id="631222"/>
    <lineage>
        <taxon>Bacteria</taxon>
        <taxon>Pseudomonadati</taxon>
        <taxon>Pseudomonadota</taxon>
        <taxon>Betaproteobacteria</taxon>
        <taxon>Burkholderiales</taxon>
        <taxon>Oxalobacteraceae</taxon>
        <taxon>Paraherbaspirillum</taxon>
    </lineage>
</organism>
<dbReference type="EMBL" id="JBHSMT010000005">
    <property type="protein sequence ID" value="MFC5472750.1"/>
    <property type="molecule type" value="Genomic_DNA"/>
</dbReference>
<evidence type="ECO:0000259" key="3">
    <source>
        <dbReference type="Pfam" id="PF25876"/>
    </source>
</evidence>
<dbReference type="PRINTS" id="PR01490">
    <property type="entry name" value="RTXTOXIND"/>
</dbReference>
<dbReference type="Proteomes" id="UP001596045">
    <property type="component" value="Unassembled WGS sequence"/>
</dbReference>
<name>A0ABW0M5A6_9BURK</name>
<evidence type="ECO:0000259" key="4">
    <source>
        <dbReference type="Pfam" id="PF25917"/>
    </source>
</evidence>
<sequence>MNQPTNVLNPNDTNNANRGRRKKLFALLALSVALIGGGGWVYWELVGSHHISTDDAYTGVESAELTPSVTGTIAEVRVTDTQSVKKGDVLVVIDPADAKLALAQADADLGRAVRRVKSLEANDAGLGAQVLAREEEEKRLDAQLAAAQADFERADIDLKRRKALVESGSVSGDELTRAQNAHASAEANVKGMNASIAQAHATRNAAVGAKQANAALISGADLDSNPEVALARARRDQAALDLERTTIRSPVDGVVAKRQVQLGQKVQAGMPLLSVVPIQNMHVDANFKEVQLKKVKAGQPATVRADIYGESVTYHGVVEGFSGGTGAAFSLIPAQNATGNWIKVVQRLPVRIRLDPAELQAHPLRVGMSTSAEIDLNSKS</sequence>
<evidence type="ECO:0000313" key="6">
    <source>
        <dbReference type="Proteomes" id="UP001596045"/>
    </source>
</evidence>
<gene>
    <name evidence="5" type="ORF">ACFPM8_02150</name>
</gene>
<dbReference type="PANTHER" id="PTHR30386">
    <property type="entry name" value="MEMBRANE FUSION SUBUNIT OF EMRAB-TOLC MULTIDRUG EFFLUX PUMP"/>
    <property type="match status" value="1"/>
</dbReference>
<feature type="transmembrane region" description="Helical" evidence="2">
    <location>
        <begin position="24"/>
        <end position="43"/>
    </location>
</feature>
<dbReference type="RefSeq" id="WP_378994479.1">
    <property type="nucleotide sequence ID" value="NZ_JBHSMT010000005.1"/>
</dbReference>
<comment type="subcellular location">
    <subcellularLocation>
        <location evidence="1">Cell envelope</location>
    </subcellularLocation>
</comment>
<keyword evidence="2" id="KW-0812">Transmembrane</keyword>
<keyword evidence="2" id="KW-0472">Membrane</keyword>
<comment type="caution">
    <text evidence="5">The sequence shown here is derived from an EMBL/GenBank/DDBJ whole genome shotgun (WGS) entry which is preliminary data.</text>
</comment>
<evidence type="ECO:0000313" key="5">
    <source>
        <dbReference type="EMBL" id="MFC5472750.1"/>
    </source>
</evidence>
<dbReference type="SUPFAM" id="SSF111369">
    <property type="entry name" value="HlyD-like secretion proteins"/>
    <property type="match status" value="2"/>
</dbReference>
<evidence type="ECO:0000256" key="2">
    <source>
        <dbReference type="SAM" id="Phobius"/>
    </source>
</evidence>
<keyword evidence="2" id="KW-1133">Transmembrane helix</keyword>
<dbReference type="Pfam" id="PF25876">
    <property type="entry name" value="HH_MFP_RND"/>
    <property type="match status" value="1"/>
</dbReference>
<dbReference type="InterPro" id="IPR050739">
    <property type="entry name" value="MFP"/>
</dbReference>
<feature type="domain" description="Multidrug resistance protein MdtA-like barrel-sandwich hybrid" evidence="4">
    <location>
        <begin position="62"/>
        <end position="275"/>
    </location>
</feature>
<dbReference type="Gene3D" id="2.40.30.170">
    <property type="match status" value="1"/>
</dbReference>
<dbReference type="Gene3D" id="1.10.287.470">
    <property type="entry name" value="Helix hairpin bin"/>
    <property type="match status" value="2"/>
</dbReference>
<protein>
    <submittedName>
        <fullName evidence="5">HlyD family efflux transporter periplasmic adaptor subunit</fullName>
    </submittedName>
</protein>
<dbReference type="InterPro" id="IPR058624">
    <property type="entry name" value="MdtA-like_HH"/>
</dbReference>
<dbReference type="InterPro" id="IPR058625">
    <property type="entry name" value="MdtA-like_BSH"/>
</dbReference>
<feature type="domain" description="Multidrug resistance protein MdtA-like alpha-helical hairpin" evidence="3">
    <location>
        <begin position="138"/>
        <end position="200"/>
    </location>
</feature>
<keyword evidence="6" id="KW-1185">Reference proteome</keyword>
<dbReference type="Gene3D" id="2.40.50.100">
    <property type="match status" value="1"/>
</dbReference>
<evidence type="ECO:0000256" key="1">
    <source>
        <dbReference type="ARBA" id="ARBA00004196"/>
    </source>
</evidence>
<dbReference type="PANTHER" id="PTHR30386:SF19">
    <property type="entry name" value="MULTIDRUG EXPORT PROTEIN EMRA-RELATED"/>
    <property type="match status" value="1"/>
</dbReference>
<accession>A0ABW0M5A6</accession>
<dbReference type="Pfam" id="PF25917">
    <property type="entry name" value="BSH_RND"/>
    <property type="match status" value="1"/>
</dbReference>
<proteinExistence type="predicted"/>